<dbReference type="RefSeq" id="XP_062878513.1">
    <property type="nucleotide sequence ID" value="XM_063022443.1"/>
</dbReference>
<comment type="subcellular location">
    <subcellularLocation>
        <location evidence="2">Nucleus</location>
    </subcellularLocation>
</comment>
<dbReference type="InterPro" id="IPR044125">
    <property type="entry name" value="Adenylation_DNA_ligase_IV"/>
</dbReference>
<evidence type="ECO:0000256" key="15">
    <source>
        <dbReference type="ARBA" id="ARBA00023242"/>
    </source>
</evidence>
<dbReference type="GO" id="GO:0046872">
    <property type="term" value="F:metal ion binding"/>
    <property type="evidence" value="ECO:0007669"/>
    <property type="project" value="UniProtKB-KW"/>
</dbReference>
<keyword evidence="9" id="KW-0547">Nucleotide-binding</keyword>
<evidence type="ECO:0000256" key="2">
    <source>
        <dbReference type="ARBA" id="ARBA00004123"/>
    </source>
</evidence>
<dbReference type="EMBL" id="CP138897">
    <property type="protein sequence ID" value="WPK26131.1"/>
    <property type="molecule type" value="Genomic_DNA"/>
</dbReference>
<dbReference type="InterPro" id="IPR001357">
    <property type="entry name" value="BRCT_dom"/>
</dbReference>
<keyword evidence="7" id="KW-0479">Metal-binding</keyword>
<dbReference type="PROSITE" id="PS50172">
    <property type="entry name" value="BRCT"/>
    <property type="match status" value="2"/>
</dbReference>
<keyword evidence="13" id="KW-0233">DNA recombination</keyword>
<evidence type="ECO:0000256" key="8">
    <source>
        <dbReference type="ARBA" id="ARBA00022737"/>
    </source>
</evidence>
<feature type="domain" description="BRCT" evidence="21">
    <location>
        <begin position="850"/>
        <end position="953"/>
    </location>
</feature>
<keyword evidence="8" id="KW-0677">Repeat</keyword>
<dbReference type="GO" id="GO:0005524">
    <property type="term" value="F:ATP binding"/>
    <property type="evidence" value="ECO:0007669"/>
    <property type="project" value="UniProtKB-KW"/>
</dbReference>
<dbReference type="GO" id="GO:0032807">
    <property type="term" value="C:DNA ligase IV complex"/>
    <property type="evidence" value="ECO:0007669"/>
    <property type="project" value="TreeGrafter"/>
</dbReference>
<keyword evidence="14" id="KW-0234">DNA repair</keyword>
<dbReference type="InterPro" id="IPR012340">
    <property type="entry name" value="NA-bd_OB-fold"/>
</dbReference>
<evidence type="ECO:0000256" key="13">
    <source>
        <dbReference type="ARBA" id="ARBA00023172"/>
    </source>
</evidence>
<dbReference type="SUPFAM" id="SSF56091">
    <property type="entry name" value="DNA ligase/mRNA capping enzyme, catalytic domain"/>
    <property type="match status" value="1"/>
</dbReference>
<evidence type="ECO:0000256" key="12">
    <source>
        <dbReference type="ARBA" id="ARBA00022842"/>
    </source>
</evidence>
<evidence type="ECO:0000256" key="6">
    <source>
        <dbReference type="ARBA" id="ARBA00022598"/>
    </source>
</evidence>
<evidence type="ECO:0000256" key="18">
    <source>
        <dbReference type="ARBA" id="ARBA00034003"/>
    </source>
</evidence>
<keyword evidence="6" id="KW-0436">Ligase</keyword>
<feature type="domain" description="BRCT" evidence="21">
    <location>
        <begin position="688"/>
        <end position="785"/>
    </location>
</feature>
<evidence type="ECO:0000259" key="20">
    <source>
        <dbReference type="PROSITE" id="PS50160"/>
    </source>
</evidence>
<evidence type="ECO:0000256" key="9">
    <source>
        <dbReference type="ARBA" id="ARBA00022741"/>
    </source>
</evidence>
<dbReference type="InterPro" id="IPR012308">
    <property type="entry name" value="DNA_ligase_ATP-dep_N"/>
</dbReference>
<dbReference type="Gene3D" id="2.40.50.140">
    <property type="entry name" value="Nucleic acid-binding proteins"/>
    <property type="match status" value="1"/>
</dbReference>
<keyword evidence="15" id="KW-0539">Nucleus</keyword>
<evidence type="ECO:0000313" key="23">
    <source>
        <dbReference type="Proteomes" id="UP001338582"/>
    </source>
</evidence>
<evidence type="ECO:0000256" key="3">
    <source>
        <dbReference type="ARBA" id="ARBA00007572"/>
    </source>
</evidence>
<sequence length="955" mass="109681">MALFLDHVTEPSNFNPSPAPFDLLVSDLWGKLEATTSENKGQFPSVSAKKVSIIESFVKTWRTHFGQNVYLAVRLTFPNKDGRKYFIKDVALVRLVTKLLNLQKGLADYTIIRNWKKSYHYKARLAGNEERAGVSDLPLIISRIVLRRRDQNNVVKSSVSIEEVNNLLDKLTETSHAKDQVALLQPFIDRLTIAEVRYLFQIILKESILSFFERSFFVAWHPDAYELFKVCNDMKKIFWALTDPEKRLNRDQLCVQLMYQFVPQSSKKLEVSYEALCKRMAAKMSREGKDPKLLQQYDSELIEDVFLIEEKVDGDRMLMHMNEGKFLWHTRRRRDYTMVYGENYHIGSLTKHLVDALNPAVKSIVLDGEMVAWSKDQNALLPFGTLRLAAIQEAIQQFNTVDVYEGNNSWPFFLIFDILHLNGKDLSHLPLFYRKSILAKVVNEVPHRFELLKWVKASLPQDIKVNMQQIVSDNNEGIMVKSLLLNYRVHSRDNTWIKVKPEYLENFGENLDLVVIGKVGKIKTSYMCGLRDDENEGSYKLFCSVANGFLHAVYRHIESKLCNFWVDYNERKPAKEMMQFGTKKPDYWIDPANSVVLEIKARSIEVTADTPYAAGSTLHNLWCRAVRDDKGYEECISLQEYQELKARYSLDISKVQTVNRDLKRRREDSLYGIFSKRNKNEEKCEMYGLLSLFRGLHFIIANDYEISDNTFTQGELEQLASNHGGITHLHPKKDDLHAKTILVLSDQVTPRLERWLKEGFDIISPRWIFDCLQNKQLIPIEPQFVTASENPHLISAMASRTDPFGDSYTTSSLTPAGFFRHLRGFEIPKSLTGKSIESEMSELAHAGTVVLANVFGGCKMYIAGEDQGGESCASVCRIQRRILRFGGYIADKLQGCSYIVVPSLQERNLIDGLRCQLLQEYTEQSRLPYIVSEKFLGASIEAGELADPEQFLVKG</sequence>
<feature type="domain" description="ATP-dependent DNA ligase family profile" evidence="20">
    <location>
        <begin position="404"/>
        <end position="532"/>
    </location>
</feature>
<dbReference type="SUPFAM" id="SSF52113">
    <property type="entry name" value="BRCT domain"/>
    <property type="match status" value="2"/>
</dbReference>
<evidence type="ECO:0000256" key="7">
    <source>
        <dbReference type="ARBA" id="ARBA00022723"/>
    </source>
</evidence>
<evidence type="ECO:0000256" key="5">
    <source>
        <dbReference type="ARBA" id="ARBA00022073"/>
    </source>
</evidence>
<evidence type="ECO:0000256" key="4">
    <source>
        <dbReference type="ARBA" id="ARBA00012727"/>
    </source>
</evidence>
<dbReference type="Gene3D" id="3.30.470.30">
    <property type="entry name" value="DNA ligase/mRNA capping enzyme"/>
    <property type="match status" value="1"/>
</dbReference>
<dbReference type="InterPro" id="IPR000977">
    <property type="entry name" value="DNA_ligase_ATP-dep"/>
</dbReference>
<dbReference type="GO" id="GO:0006310">
    <property type="term" value="P:DNA recombination"/>
    <property type="evidence" value="ECO:0007669"/>
    <property type="project" value="UniProtKB-KW"/>
</dbReference>
<dbReference type="Pfam" id="PF01068">
    <property type="entry name" value="DNA_ligase_A_M"/>
    <property type="match status" value="1"/>
</dbReference>
<dbReference type="Proteomes" id="UP001338582">
    <property type="component" value="Chromosome 4"/>
</dbReference>
<comment type="cofactor">
    <cofactor evidence="1">
        <name>Mg(2+)</name>
        <dbReference type="ChEBI" id="CHEBI:18420"/>
    </cofactor>
</comment>
<dbReference type="CDD" id="cd07968">
    <property type="entry name" value="OBF_DNA_ligase_IV"/>
    <property type="match status" value="1"/>
</dbReference>
<dbReference type="EC" id="6.5.1.1" evidence="4"/>
<keyword evidence="23" id="KW-1185">Reference proteome</keyword>
<dbReference type="CDD" id="cd07903">
    <property type="entry name" value="Adenylation_DNA_ligase_IV"/>
    <property type="match status" value="1"/>
</dbReference>
<evidence type="ECO:0000313" key="22">
    <source>
        <dbReference type="EMBL" id="WPK26131.1"/>
    </source>
</evidence>
<dbReference type="GeneID" id="88174540"/>
<evidence type="ECO:0000256" key="10">
    <source>
        <dbReference type="ARBA" id="ARBA00022763"/>
    </source>
</evidence>
<evidence type="ECO:0000256" key="17">
    <source>
        <dbReference type="ARBA" id="ARBA00031942"/>
    </source>
</evidence>
<proteinExistence type="inferred from homology"/>
<dbReference type="GO" id="GO:0006303">
    <property type="term" value="P:double-strand break repair via nonhomologous end joining"/>
    <property type="evidence" value="ECO:0007669"/>
    <property type="project" value="TreeGrafter"/>
</dbReference>
<evidence type="ECO:0000256" key="19">
    <source>
        <dbReference type="RuleBase" id="RU004196"/>
    </source>
</evidence>
<dbReference type="KEGG" id="asau:88174540"/>
<evidence type="ECO:0000256" key="11">
    <source>
        <dbReference type="ARBA" id="ARBA00022840"/>
    </source>
</evidence>
<dbReference type="GO" id="GO:0006297">
    <property type="term" value="P:nucleotide-excision repair, DNA gap filling"/>
    <property type="evidence" value="ECO:0007669"/>
    <property type="project" value="TreeGrafter"/>
</dbReference>
<evidence type="ECO:0000256" key="16">
    <source>
        <dbReference type="ARBA" id="ARBA00030676"/>
    </source>
</evidence>
<accession>A0AAX4HCJ4</accession>
<evidence type="ECO:0000256" key="1">
    <source>
        <dbReference type="ARBA" id="ARBA00001946"/>
    </source>
</evidence>
<dbReference type="Pfam" id="PF04675">
    <property type="entry name" value="DNA_ligase_A_N"/>
    <property type="match status" value="1"/>
</dbReference>
<dbReference type="GO" id="GO:0071897">
    <property type="term" value="P:DNA biosynthetic process"/>
    <property type="evidence" value="ECO:0007669"/>
    <property type="project" value="InterPro"/>
</dbReference>
<organism evidence="22 23">
    <name type="scientific">Australozyma saopauloensis</name>
    <dbReference type="NCBI Taxonomy" id="291208"/>
    <lineage>
        <taxon>Eukaryota</taxon>
        <taxon>Fungi</taxon>
        <taxon>Dikarya</taxon>
        <taxon>Ascomycota</taxon>
        <taxon>Saccharomycotina</taxon>
        <taxon>Pichiomycetes</taxon>
        <taxon>Metschnikowiaceae</taxon>
        <taxon>Australozyma</taxon>
    </lineage>
</organism>
<dbReference type="AlphaFoldDB" id="A0AAX4HCJ4"/>
<dbReference type="Gene3D" id="1.10.3260.10">
    <property type="entry name" value="DNA ligase, ATP-dependent, N-terminal domain"/>
    <property type="match status" value="1"/>
</dbReference>
<dbReference type="PANTHER" id="PTHR45997">
    <property type="entry name" value="DNA LIGASE 4"/>
    <property type="match status" value="1"/>
</dbReference>
<keyword evidence="11" id="KW-0067">ATP-binding</keyword>
<dbReference type="InterPro" id="IPR029710">
    <property type="entry name" value="LIG4"/>
</dbReference>
<dbReference type="NCBIfam" id="TIGR00574">
    <property type="entry name" value="dnl1"/>
    <property type="match status" value="1"/>
</dbReference>
<dbReference type="InterPro" id="IPR036420">
    <property type="entry name" value="BRCT_dom_sf"/>
</dbReference>
<dbReference type="SMART" id="SM00292">
    <property type="entry name" value="BRCT"/>
    <property type="match status" value="1"/>
</dbReference>
<dbReference type="Gene3D" id="3.40.50.10190">
    <property type="entry name" value="BRCT domain"/>
    <property type="match status" value="2"/>
</dbReference>
<reference evidence="22 23" key="1">
    <citation type="submission" date="2023-10" db="EMBL/GenBank/DDBJ databases">
        <title>Draft Genome Sequence of Candida saopaulonensis from a very Premature Infant with Sepsis.</title>
        <authorList>
            <person name="Ning Y."/>
            <person name="Dai R."/>
            <person name="Xiao M."/>
            <person name="Xu Y."/>
            <person name="Yan Q."/>
            <person name="Zhang L."/>
        </authorList>
    </citation>
    <scope>NUCLEOTIDE SEQUENCE [LARGE SCALE GENOMIC DNA]</scope>
    <source>
        <strain evidence="22 23">19XY460</strain>
    </source>
</reference>
<gene>
    <name evidence="22" type="ORF">PUMCH_003476</name>
</gene>
<dbReference type="PROSITE" id="PS50160">
    <property type="entry name" value="DNA_LIGASE_A3"/>
    <property type="match status" value="1"/>
</dbReference>
<comment type="catalytic activity">
    <reaction evidence="18">
        <text>ATP + (deoxyribonucleotide)n-3'-hydroxyl + 5'-phospho-(deoxyribonucleotide)m = (deoxyribonucleotide)n+m + AMP + diphosphate.</text>
        <dbReference type="EC" id="6.5.1.1"/>
    </reaction>
</comment>
<keyword evidence="10" id="KW-0227">DNA damage</keyword>
<dbReference type="PANTHER" id="PTHR45997:SF1">
    <property type="entry name" value="DNA LIGASE 4"/>
    <property type="match status" value="1"/>
</dbReference>
<evidence type="ECO:0000259" key="21">
    <source>
        <dbReference type="PROSITE" id="PS50172"/>
    </source>
</evidence>
<dbReference type="GO" id="GO:0003677">
    <property type="term" value="F:DNA binding"/>
    <property type="evidence" value="ECO:0007669"/>
    <property type="project" value="InterPro"/>
</dbReference>
<evidence type="ECO:0000256" key="14">
    <source>
        <dbReference type="ARBA" id="ARBA00023204"/>
    </source>
</evidence>
<keyword evidence="12" id="KW-0460">Magnesium</keyword>
<dbReference type="InterPro" id="IPR012310">
    <property type="entry name" value="DNA_ligase_ATP-dep_cent"/>
</dbReference>
<dbReference type="SUPFAM" id="SSF50249">
    <property type="entry name" value="Nucleic acid-binding proteins"/>
    <property type="match status" value="1"/>
</dbReference>
<dbReference type="InterPro" id="IPR036599">
    <property type="entry name" value="DNA_ligase_N_sf"/>
</dbReference>
<comment type="similarity">
    <text evidence="3 19">Belongs to the ATP-dependent DNA ligase family.</text>
</comment>
<protein>
    <recommendedName>
        <fullName evidence="5">DNA ligase 4</fullName>
        <ecNumber evidence="4">6.5.1.1</ecNumber>
    </recommendedName>
    <alternativeName>
        <fullName evidence="17">DNA ligase IV</fullName>
    </alternativeName>
    <alternativeName>
        <fullName evidence="16">Polydeoxyribonucleotide synthase [ATP] 4</fullName>
    </alternativeName>
</protein>
<name>A0AAX4HCJ4_9ASCO</name>
<dbReference type="GO" id="GO:0003910">
    <property type="term" value="F:DNA ligase (ATP) activity"/>
    <property type="evidence" value="ECO:0007669"/>
    <property type="project" value="UniProtKB-EC"/>
</dbReference>